<gene>
    <name evidence="1" type="ORF">ERS852420_01189</name>
</gene>
<dbReference type="Proteomes" id="UP000095495">
    <property type="component" value="Unassembled WGS sequence"/>
</dbReference>
<evidence type="ECO:0000313" key="2">
    <source>
        <dbReference type="Proteomes" id="UP000095495"/>
    </source>
</evidence>
<dbReference type="RefSeq" id="WP_055261991.1">
    <property type="nucleotide sequence ID" value="NZ_CP184331.1"/>
</dbReference>
<evidence type="ECO:0000313" key="1">
    <source>
        <dbReference type="EMBL" id="CUM86823.1"/>
    </source>
</evidence>
<dbReference type="Pfam" id="PF13031">
    <property type="entry name" value="DUF3892"/>
    <property type="match status" value="1"/>
</dbReference>
<sequence length="70" mass="7818">MLLKATEQSDTGLNTKFVNVESGRTVTLKHAIKQIENGNKNYSDYQAVRNSNGTVYIRSKADGKRSNNIE</sequence>
<dbReference type="AlphaFoldDB" id="A0A173S905"/>
<evidence type="ECO:0008006" key="3">
    <source>
        <dbReference type="Google" id="ProtNLM"/>
    </source>
</evidence>
<proteinExistence type="predicted"/>
<name>A0A173S905_9FIRM</name>
<dbReference type="EMBL" id="CYXV01000004">
    <property type="protein sequence ID" value="CUM86823.1"/>
    <property type="molecule type" value="Genomic_DNA"/>
</dbReference>
<reference evidence="1 2" key="1">
    <citation type="submission" date="2015-09" db="EMBL/GenBank/DDBJ databases">
        <authorList>
            <consortium name="Pathogen Informatics"/>
        </authorList>
    </citation>
    <scope>NUCLEOTIDE SEQUENCE [LARGE SCALE GENOMIC DNA]</scope>
    <source>
        <strain evidence="1 2">2789STDY5608863</strain>
    </source>
</reference>
<protein>
    <recommendedName>
        <fullName evidence="3">DUF3892 domain-containing protein</fullName>
    </recommendedName>
</protein>
<organism evidence="1 2">
    <name type="scientific">Roseburia faecis</name>
    <dbReference type="NCBI Taxonomy" id="301302"/>
    <lineage>
        <taxon>Bacteria</taxon>
        <taxon>Bacillati</taxon>
        <taxon>Bacillota</taxon>
        <taxon>Clostridia</taxon>
        <taxon>Lachnospirales</taxon>
        <taxon>Lachnospiraceae</taxon>
        <taxon>Roseburia</taxon>
    </lineage>
</organism>
<dbReference type="InterPro" id="IPR024997">
    <property type="entry name" value="DUF3892"/>
</dbReference>
<accession>A0A173S905</accession>